<evidence type="ECO:0000313" key="10">
    <source>
        <dbReference type="EMBL" id="KAK0167861.1"/>
    </source>
</evidence>
<keyword evidence="5 9" id="KW-0999">Mitochondrion inner membrane</keyword>
<gene>
    <name evidence="10" type="ORF">PV327_001716</name>
</gene>
<dbReference type="AlphaFoldDB" id="A0AA39KNK2"/>
<dbReference type="InterPro" id="IPR005336">
    <property type="entry name" value="MPC"/>
</dbReference>
<evidence type="ECO:0000256" key="5">
    <source>
        <dbReference type="ARBA" id="ARBA00022792"/>
    </source>
</evidence>
<evidence type="ECO:0000256" key="9">
    <source>
        <dbReference type="RuleBase" id="RU363100"/>
    </source>
</evidence>
<dbReference type="GO" id="GO:0005743">
    <property type="term" value="C:mitochondrial inner membrane"/>
    <property type="evidence" value="ECO:0007669"/>
    <property type="project" value="UniProtKB-SubCell"/>
</dbReference>
<evidence type="ECO:0000256" key="6">
    <source>
        <dbReference type="ARBA" id="ARBA00022989"/>
    </source>
</evidence>
<proteinExistence type="inferred from homology"/>
<evidence type="ECO:0000313" key="11">
    <source>
        <dbReference type="Proteomes" id="UP001168972"/>
    </source>
</evidence>
<evidence type="ECO:0000256" key="4">
    <source>
        <dbReference type="ARBA" id="ARBA00022692"/>
    </source>
</evidence>
<protein>
    <recommendedName>
        <fullName evidence="9">Mitochondrial pyruvate carrier</fullName>
    </recommendedName>
</protein>
<evidence type="ECO:0000256" key="3">
    <source>
        <dbReference type="ARBA" id="ARBA00022448"/>
    </source>
</evidence>
<evidence type="ECO:0000256" key="7">
    <source>
        <dbReference type="ARBA" id="ARBA00023128"/>
    </source>
</evidence>
<dbReference type="PANTHER" id="PTHR14154">
    <property type="entry name" value="UPF0041 BRAIN PROTEIN 44-RELATED"/>
    <property type="match status" value="1"/>
</dbReference>
<keyword evidence="8" id="KW-0472">Membrane</keyword>
<comment type="similarity">
    <text evidence="2 9">Belongs to the mitochondrial pyruvate carrier (MPC) (TC 2.A.105) family.</text>
</comment>
<evidence type="ECO:0000256" key="8">
    <source>
        <dbReference type="ARBA" id="ARBA00023136"/>
    </source>
</evidence>
<name>A0AA39KNK2_MICHY</name>
<keyword evidence="4" id="KW-0812">Transmembrane</keyword>
<organism evidence="10 11">
    <name type="scientific">Microctonus hyperodae</name>
    <name type="common">Parasitoid wasp</name>
    <dbReference type="NCBI Taxonomy" id="165561"/>
    <lineage>
        <taxon>Eukaryota</taxon>
        <taxon>Metazoa</taxon>
        <taxon>Ecdysozoa</taxon>
        <taxon>Arthropoda</taxon>
        <taxon>Hexapoda</taxon>
        <taxon>Insecta</taxon>
        <taxon>Pterygota</taxon>
        <taxon>Neoptera</taxon>
        <taxon>Endopterygota</taxon>
        <taxon>Hymenoptera</taxon>
        <taxon>Apocrita</taxon>
        <taxon>Ichneumonoidea</taxon>
        <taxon>Braconidae</taxon>
        <taxon>Euphorinae</taxon>
        <taxon>Microctonus</taxon>
    </lineage>
</organism>
<reference evidence="10" key="1">
    <citation type="journal article" date="2023" name="bioRxiv">
        <title>Scaffold-level genome assemblies of two parasitoid biocontrol wasps reveal the parthenogenesis mechanism and an associated novel virus.</title>
        <authorList>
            <person name="Inwood S."/>
            <person name="Skelly J."/>
            <person name="Guhlin J."/>
            <person name="Harrop T."/>
            <person name="Goldson S."/>
            <person name="Dearden P."/>
        </authorList>
    </citation>
    <scope>NUCLEOTIDE SEQUENCE</scope>
    <source>
        <strain evidence="10">Lincoln</strain>
        <tissue evidence="10">Whole body</tissue>
    </source>
</reference>
<dbReference type="Pfam" id="PF03650">
    <property type="entry name" value="MPC"/>
    <property type="match status" value="1"/>
</dbReference>
<dbReference type="GO" id="GO:0006850">
    <property type="term" value="P:pyruvate import into mitochondria"/>
    <property type="evidence" value="ECO:0007669"/>
    <property type="project" value="InterPro"/>
</dbReference>
<comment type="caution">
    <text evidence="10">The sequence shown here is derived from an EMBL/GenBank/DDBJ whole genome shotgun (WGS) entry which is preliminary data.</text>
</comment>
<evidence type="ECO:0000256" key="2">
    <source>
        <dbReference type="ARBA" id="ARBA00006416"/>
    </source>
</evidence>
<accession>A0AA39KNK2</accession>
<reference evidence="10" key="2">
    <citation type="submission" date="2023-03" db="EMBL/GenBank/DDBJ databases">
        <authorList>
            <person name="Inwood S.N."/>
            <person name="Skelly J.G."/>
            <person name="Guhlin J."/>
            <person name="Harrop T.W.R."/>
            <person name="Goldson S.G."/>
            <person name="Dearden P.K."/>
        </authorList>
    </citation>
    <scope>NUCLEOTIDE SEQUENCE</scope>
    <source>
        <strain evidence="10">Lincoln</strain>
        <tissue evidence="10">Whole body</tissue>
    </source>
</reference>
<evidence type="ECO:0000256" key="1">
    <source>
        <dbReference type="ARBA" id="ARBA00004448"/>
    </source>
</evidence>
<dbReference type="Proteomes" id="UP001168972">
    <property type="component" value="Unassembled WGS sequence"/>
</dbReference>
<keyword evidence="11" id="KW-1185">Reference proteome</keyword>
<sequence length="127" mass="14242">MSLIYKSSMKAIGKYVPEKFQPLWNHPAGPQTIFFWAPVFKWGLVIAGLGDLQRPADKISISQSAALGATGIIWTRYSLAITPKNWSLFSVNLFVAFTALYQVTRAIKYQRELQLKEATTSMTPSNN</sequence>
<dbReference type="EMBL" id="JAQQBR010001831">
    <property type="protein sequence ID" value="KAK0167861.1"/>
    <property type="molecule type" value="Genomic_DNA"/>
</dbReference>
<keyword evidence="6" id="KW-1133">Transmembrane helix</keyword>
<keyword evidence="7 9" id="KW-0496">Mitochondrion</keyword>
<comment type="function">
    <text evidence="9">Mediates the uptake of pyruvate into mitochondria.</text>
</comment>
<comment type="subcellular location">
    <subcellularLocation>
        <location evidence="1 9">Mitochondrion inner membrane</location>
        <topology evidence="1 9">Multi-pass membrane protein</topology>
    </subcellularLocation>
</comment>
<keyword evidence="3 9" id="KW-0813">Transport</keyword>